<comment type="similarity">
    <text evidence="2 10">Belongs to the purine nucleoside phosphorylase YfiH/LACC1 family.</text>
</comment>
<evidence type="ECO:0000256" key="5">
    <source>
        <dbReference type="ARBA" id="ARBA00022801"/>
    </source>
</evidence>
<dbReference type="EMBL" id="QEWR01000002">
    <property type="protein sequence ID" value="PWD84127.1"/>
    <property type="molecule type" value="Genomic_DNA"/>
</dbReference>
<comment type="caution">
    <text evidence="11">The sequence shown here is derived from an EMBL/GenBank/DDBJ whole genome shotgun (WGS) entry which is preliminary data.</text>
</comment>
<dbReference type="InterPro" id="IPR003730">
    <property type="entry name" value="Cu_polyphenol_OxRdtase"/>
</dbReference>
<dbReference type="InterPro" id="IPR011324">
    <property type="entry name" value="Cytotoxic_necrot_fac-like_cat"/>
</dbReference>
<evidence type="ECO:0000256" key="1">
    <source>
        <dbReference type="ARBA" id="ARBA00000553"/>
    </source>
</evidence>
<keyword evidence="12" id="KW-1185">Reference proteome</keyword>
<evidence type="ECO:0000256" key="9">
    <source>
        <dbReference type="ARBA" id="ARBA00049893"/>
    </source>
</evidence>
<comment type="catalytic activity">
    <reaction evidence="7">
        <text>adenosine + H2O + H(+) = inosine + NH4(+)</text>
        <dbReference type="Rhea" id="RHEA:24408"/>
        <dbReference type="ChEBI" id="CHEBI:15377"/>
        <dbReference type="ChEBI" id="CHEBI:15378"/>
        <dbReference type="ChEBI" id="CHEBI:16335"/>
        <dbReference type="ChEBI" id="CHEBI:17596"/>
        <dbReference type="ChEBI" id="CHEBI:28938"/>
        <dbReference type="EC" id="3.5.4.4"/>
    </reaction>
    <physiologicalReaction direction="left-to-right" evidence="7">
        <dbReference type="Rhea" id="RHEA:24409"/>
    </physiologicalReaction>
</comment>
<keyword evidence="6" id="KW-0862">Zinc</keyword>
<evidence type="ECO:0000256" key="3">
    <source>
        <dbReference type="ARBA" id="ARBA00022679"/>
    </source>
</evidence>
<dbReference type="Proteomes" id="UP000244948">
    <property type="component" value="Unassembled WGS sequence"/>
</dbReference>
<evidence type="ECO:0000256" key="6">
    <source>
        <dbReference type="ARBA" id="ARBA00022833"/>
    </source>
</evidence>
<keyword evidence="5" id="KW-0378">Hydrolase</keyword>
<sequence length="278" mass="31039">MPFERRVSLMSSKIIKQDNGIVVIAPNWPLSQRIKAFTTTRKGGVSQGDYAGLNLSLSSADRREDVLANRERLRETFKIPGIHFSLTQIHSNLSVPILPEWNGAGADAAYTSELNQPAMILTADCLPILISNRQESVVTAIHAGWRSLLMDIIENSVHALKQKSDDLFVWLGPAISQKAFEIGPEVKSAFQYRNTLLKNISNIERDHPSLFIPSPNNGKYLADIYQLAKLRLKNLGIPGTQIYGGDLCTYSDPSLFYSYRRDGVKSGRMASYIWIQEG</sequence>
<dbReference type="CDD" id="cd16833">
    <property type="entry name" value="YfiH"/>
    <property type="match status" value="1"/>
</dbReference>
<reference evidence="11 12" key="1">
    <citation type="journal article" date="2018" name="Genome Announc.">
        <title>Ignatzschineria cameli sp. nov., isolated from necrotic foot tissue of dromedaries (Camelus dromedarius) and associated maggots (Wohlfahrtia species) in Dubai.</title>
        <authorList>
            <person name="Tsang C.C."/>
            <person name="Tang J.Y."/>
            <person name="Fong J.Y."/>
            <person name="Kinne J."/>
            <person name="Lee H.H."/>
            <person name="Joseph M."/>
            <person name="Jose S."/>
            <person name="Schuster R.K."/>
            <person name="Tang Y."/>
            <person name="Sivakumar S."/>
            <person name="Chen J.H."/>
            <person name="Teng J.L."/>
            <person name="Lau S.K."/>
            <person name="Wernery U."/>
            <person name="Woo P.C."/>
        </authorList>
    </citation>
    <scope>NUCLEOTIDE SEQUENCE [LARGE SCALE GENOMIC DNA]</scope>
    <source>
        <strain evidence="11 12">KCTC 22643</strain>
    </source>
</reference>
<evidence type="ECO:0000256" key="4">
    <source>
        <dbReference type="ARBA" id="ARBA00022723"/>
    </source>
</evidence>
<gene>
    <name evidence="11" type="primary">pgeF</name>
    <name evidence="11" type="ORF">DC082_00845</name>
</gene>
<dbReference type="GO" id="GO:0016787">
    <property type="term" value="F:hydrolase activity"/>
    <property type="evidence" value="ECO:0007669"/>
    <property type="project" value="UniProtKB-KW"/>
</dbReference>
<dbReference type="Gene3D" id="3.60.140.10">
    <property type="entry name" value="CNF1/YfiH-like putative cysteine hydrolases"/>
    <property type="match status" value="1"/>
</dbReference>
<name>A0A2U2ALV6_9GAMM</name>
<comment type="catalytic activity">
    <reaction evidence="9">
        <text>S-methyl-5'-thioadenosine + phosphate = 5-(methylsulfanyl)-alpha-D-ribose 1-phosphate + adenine</text>
        <dbReference type="Rhea" id="RHEA:11852"/>
        <dbReference type="ChEBI" id="CHEBI:16708"/>
        <dbReference type="ChEBI" id="CHEBI:17509"/>
        <dbReference type="ChEBI" id="CHEBI:43474"/>
        <dbReference type="ChEBI" id="CHEBI:58533"/>
        <dbReference type="EC" id="2.4.2.28"/>
    </reaction>
    <physiologicalReaction direction="left-to-right" evidence="9">
        <dbReference type="Rhea" id="RHEA:11853"/>
    </physiologicalReaction>
</comment>
<keyword evidence="3" id="KW-0808">Transferase</keyword>
<dbReference type="PANTHER" id="PTHR30616:SF2">
    <property type="entry name" value="PURINE NUCLEOSIDE PHOSPHORYLASE LACC1"/>
    <property type="match status" value="1"/>
</dbReference>
<evidence type="ECO:0000313" key="11">
    <source>
        <dbReference type="EMBL" id="PWD84127.1"/>
    </source>
</evidence>
<dbReference type="NCBIfam" id="TIGR00726">
    <property type="entry name" value="peptidoglycan editing factor PgeF"/>
    <property type="match status" value="1"/>
</dbReference>
<keyword evidence="4" id="KW-0479">Metal-binding</keyword>
<evidence type="ECO:0000313" key="12">
    <source>
        <dbReference type="Proteomes" id="UP000244948"/>
    </source>
</evidence>
<evidence type="ECO:0000256" key="7">
    <source>
        <dbReference type="ARBA" id="ARBA00047989"/>
    </source>
</evidence>
<proteinExistence type="inferred from homology"/>
<dbReference type="GO" id="GO:0017061">
    <property type="term" value="F:S-methyl-5-thioadenosine phosphorylase activity"/>
    <property type="evidence" value="ECO:0007669"/>
    <property type="project" value="UniProtKB-EC"/>
</dbReference>
<dbReference type="Pfam" id="PF02578">
    <property type="entry name" value="Cu-oxidase_4"/>
    <property type="match status" value="1"/>
</dbReference>
<comment type="catalytic activity">
    <reaction evidence="8">
        <text>adenosine + phosphate = alpha-D-ribose 1-phosphate + adenine</text>
        <dbReference type="Rhea" id="RHEA:27642"/>
        <dbReference type="ChEBI" id="CHEBI:16335"/>
        <dbReference type="ChEBI" id="CHEBI:16708"/>
        <dbReference type="ChEBI" id="CHEBI:43474"/>
        <dbReference type="ChEBI" id="CHEBI:57720"/>
        <dbReference type="EC" id="2.4.2.1"/>
    </reaction>
    <physiologicalReaction direction="left-to-right" evidence="8">
        <dbReference type="Rhea" id="RHEA:27643"/>
    </physiologicalReaction>
</comment>
<dbReference type="GO" id="GO:0005507">
    <property type="term" value="F:copper ion binding"/>
    <property type="evidence" value="ECO:0007669"/>
    <property type="project" value="TreeGrafter"/>
</dbReference>
<evidence type="ECO:0000256" key="8">
    <source>
        <dbReference type="ARBA" id="ARBA00048968"/>
    </source>
</evidence>
<accession>A0A2U2ALV6</accession>
<dbReference type="SUPFAM" id="SSF64438">
    <property type="entry name" value="CNF1/YfiH-like putative cysteine hydrolases"/>
    <property type="match status" value="1"/>
</dbReference>
<dbReference type="PANTHER" id="PTHR30616">
    <property type="entry name" value="UNCHARACTERIZED PROTEIN YFIH"/>
    <property type="match status" value="1"/>
</dbReference>
<protein>
    <recommendedName>
        <fullName evidence="10">Purine nucleoside phosphorylase</fullName>
    </recommendedName>
</protein>
<organism evidence="11 12">
    <name type="scientific">Ignatzschineria indica</name>
    <dbReference type="NCBI Taxonomy" id="472583"/>
    <lineage>
        <taxon>Bacteria</taxon>
        <taxon>Pseudomonadati</taxon>
        <taxon>Pseudomonadota</taxon>
        <taxon>Gammaproteobacteria</taxon>
        <taxon>Cardiobacteriales</taxon>
        <taxon>Ignatzschineriaceae</taxon>
        <taxon>Ignatzschineria</taxon>
    </lineage>
</organism>
<comment type="catalytic activity">
    <reaction evidence="1">
        <text>inosine + phosphate = alpha-D-ribose 1-phosphate + hypoxanthine</text>
        <dbReference type="Rhea" id="RHEA:27646"/>
        <dbReference type="ChEBI" id="CHEBI:17368"/>
        <dbReference type="ChEBI" id="CHEBI:17596"/>
        <dbReference type="ChEBI" id="CHEBI:43474"/>
        <dbReference type="ChEBI" id="CHEBI:57720"/>
        <dbReference type="EC" id="2.4.2.1"/>
    </reaction>
    <physiologicalReaction direction="left-to-right" evidence="1">
        <dbReference type="Rhea" id="RHEA:27647"/>
    </physiologicalReaction>
</comment>
<evidence type="ECO:0000256" key="10">
    <source>
        <dbReference type="RuleBase" id="RU361274"/>
    </source>
</evidence>
<dbReference type="AlphaFoldDB" id="A0A2U2ALV6"/>
<evidence type="ECO:0000256" key="2">
    <source>
        <dbReference type="ARBA" id="ARBA00007353"/>
    </source>
</evidence>
<dbReference type="InterPro" id="IPR038371">
    <property type="entry name" value="Cu_polyphenol_OxRdtase_sf"/>
</dbReference>